<name>A0AAV4C6T2_9GAST</name>
<protein>
    <recommendedName>
        <fullName evidence="3">DUF4708 domain-containing protein</fullName>
    </recommendedName>
</protein>
<dbReference type="EMBL" id="BLXT01005881">
    <property type="protein sequence ID" value="GFO27046.1"/>
    <property type="molecule type" value="Genomic_DNA"/>
</dbReference>
<organism evidence="1 2">
    <name type="scientific">Plakobranchus ocellatus</name>
    <dbReference type="NCBI Taxonomy" id="259542"/>
    <lineage>
        <taxon>Eukaryota</taxon>
        <taxon>Metazoa</taxon>
        <taxon>Spiralia</taxon>
        <taxon>Lophotrochozoa</taxon>
        <taxon>Mollusca</taxon>
        <taxon>Gastropoda</taxon>
        <taxon>Heterobranchia</taxon>
        <taxon>Euthyneura</taxon>
        <taxon>Panpulmonata</taxon>
        <taxon>Sacoglossa</taxon>
        <taxon>Placobranchoidea</taxon>
        <taxon>Plakobranchidae</taxon>
        <taxon>Plakobranchus</taxon>
    </lineage>
</organism>
<evidence type="ECO:0000313" key="2">
    <source>
        <dbReference type="Proteomes" id="UP000735302"/>
    </source>
</evidence>
<comment type="caution">
    <text evidence="1">The sequence shown here is derived from an EMBL/GenBank/DDBJ whole genome shotgun (WGS) entry which is preliminary data.</text>
</comment>
<reference evidence="1 2" key="1">
    <citation type="journal article" date="2021" name="Elife">
        <title>Chloroplast acquisition without the gene transfer in kleptoplastic sea slugs, Plakobranchus ocellatus.</title>
        <authorList>
            <person name="Maeda T."/>
            <person name="Takahashi S."/>
            <person name="Yoshida T."/>
            <person name="Shimamura S."/>
            <person name="Takaki Y."/>
            <person name="Nagai Y."/>
            <person name="Toyoda A."/>
            <person name="Suzuki Y."/>
            <person name="Arimoto A."/>
            <person name="Ishii H."/>
            <person name="Satoh N."/>
            <person name="Nishiyama T."/>
            <person name="Hasebe M."/>
            <person name="Maruyama T."/>
            <person name="Minagawa J."/>
            <person name="Obokata J."/>
            <person name="Shigenobu S."/>
        </authorList>
    </citation>
    <scope>NUCLEOTIDE SEQUENCE [LARGE SCALE GENOMIC DNA]</scope>
</reference>
<dbReference type="Proteomes" id="UP000735302">
    <property type="component" value="Unassembled WGS sequence"/>
</dbReference>
<dbReference type="AlphaFoldDB" id="A0AAV4C6T2"/>
<dbReference type="InterPro" id="IPR031643">
    <property type="entry name" value="DUF4708"/>
</dbReference>
<evidence type="ECO:0000313" key="1">
    <source>
        <dbReference type="EMBL" id="GFO27046.1"/>
    </source>
</evidence>
<keyword evidence="2" id="KW-1185">Reference proteome</keyword>
<proteinExistence type="predicted"/>
<dbReference type="PANTHER" id="PTHR28495:SF1">
    <property type="entry name" value="GENE, 17266-RELATED"/>
    <property type="match status" value="1"/>
</dbReference>
<sequence>MSVNVNKEEIYVALAGTAVRFPPLQVEDLNLSRSEMQAILRSTEGEPQHVNVANIWCHVLPSYPSVCLRAGPVQVVQRVDQKPVLTTFLQDMHVKVGTVCGITLRFQPRLRYAEPTLHSCSQPPVRISLSTKPIKQPSGPLKDSKSMTILYRNSVTKKSSIIEQLKGLERNATAVNTNDVPITDCLETTSGVVLQYDPRKSSSAQQYSVASMRKNLELPCNVKRQSPDRNEMHDFAPISTQDKDSISEAHSQYLNSVTSPSKKYVPLFRPKMKPVHHQKRDIFQPKSTQCSPSCPNSFVTSTKFQNLHEVSSACCIKDMKKSGSVAKTYNNNLTSKGTENSAHGNEATTLAAETPRHSMLFLSDREGNDNYNVLDKVDSTVPPPKATSLSLFPQRSKLSAKKVDGLFKESFPEVTAPKIRSEGNVISHIKSKLSLEGFKGPFSVISKSSDPRQKNSFTHGNLPIPLSSSTHSSVNTGDWLSQENDEDDFDCSTGTLIYPDRKRKKQEEAKSLDKILILMSQQTPKKSKARPQLQNLDVELLARTNQLNKVNTVTLIAWLRERNVSCKSKEKKHDLVEKVAAYLNIVGMEQ</sequence>
<evidence type="ECO:0008006" key="3">
    <source>
        <dbReference type="Google" id="ProtNLM"/>
    </source>
</evidence>
<dbReference type="PANTHER" id="PTHR28495">
    <property type="entry name" value="HYPOTHETICAL PROTEIN LOC100359752"/>
    <property type="match status" value="1"/>
</dbReference>
<accession>A0AAV4C6T2</accession>
<gene>
    <name evidence="1" type="ORF">PoB_005355100</name>
</gene>